<feature type="region of interest" description="Disordered" evidence="1">
    <location>
        <begin position="176"/>
        <end position="214"/>
    </location>
</feature>
<keyword evidence="2" id="KW-0732">Signal</keyword>
<organism evidence="3 4">
    <name type="scientific">Granulicella cerasi</name>
    <dbReference type="NCBI Taxonomy" id="741063"/>
    <lineage>
        <taxon>Bacteria</taxon>
        <taxon>Pseudomonadati</taxon>
        <taxon>Acidobacteriota</taxon>
        <taxon>Terriglobia</taxon>
        <taxon>Terriglobales</taxon>
        <taxon>Acidobacteriaceae</taxon>
        <taxon>Granulicella</taxon>
    </lineage>
</organism>
<dbReference type="Proteomes" id="UP001596391">
    <property type="component" value="Unassembled WGS sequence"/>
</dbReference>
<feature type="compositionally biased region" description="Low complexity" evidence="1">
    <location>
        <begin position="191"/>
        <end position="214"/>
    </location>
</feature>
<evidence type="ECO:0000256" key="1">
    <source>
        <dbReference type="SAM" id="MobiDB-lite"/>
    </source>
</evidence>
<gene>
    <name evidence="3" type="ORF">ACFQBQ_05070</name>
</gene>
<accession>A0ABW1Z6K4</accession>
<proteinExistence type="predicted"/>
<feature type="chain" id="PRO_5045575071" evidence="2">
    <location>
        <begin position="21"/>
        <end position="214"/>
    </location>
</feature>
<evidence type="ECO:0000313" key="3">
    <source>
        <dbReference type="EMBL" id="MFC6644972.1"/>
    </source>
</evidence>
<evidence type="ECO:0000313" key="4">
    <source>
        <dbReference type="Proteomes" id="UP001596391"/>
    </source>
</evidence>
<evidence type="ECO:0000256" key="2">
    <source>
        <dbReference type="SAM" id="SignalP"/>
    </source>
</evidence>
<comment type="caution">
    <text evidence="3">The sequence shown here is derived from an EMBL/GenBank/DDBJ whole genome shotgun (WGS) entry which is preliminary data.</text>
</comment>
<protein>
    <submittedName>
        <fullName evidence="3">Uncharacterized protein</fullName>
    </submittedName>
</protein>
<dbReference type="EMBL" id="JBHSWI010000001">
    <property type="protein sequence ID" value="MFC6644972.1"/>
    <property type="molecule type" value="Genomic_DNA"/>
</dbReference>
<reference evidence="4" key="1">
    <citation type="journal article" date="2019" name="Int. J. Syst. Evol. Microbiol.">
        <title>The Global Catalogue of Microorganisms (GCM) 10K type strain sequencing project: providing services to taxonomists for standard genome sequencing and annotation.</title>
        <authorList>
            <consortium name="The Broad Institute Genomics Platform"/>
            <consortium name="The Broad Institute Genome Sequencing Center for Infectious Disease"/>
            <person name="Wu L."/>
            <person name="Ma J."/>
        </authorList>
    </citation>
    <scope>NUCLEOTIDE SEQUENCE [LARGE SCALE GENOMIC DNA]</scope>
    <source>
        <strain evidence="4">CGMCC 1.16026</strain>
    </source>
</reference>
<name>A0ABW1Z6K4_9BACT</name>
<keyword evidence="4" id="KW-1185">Reference proteome</keyword>
<sequence length="214" mass="23218">MKLKPLAVLAALLITSTASYAEKIPPALFETFAGTKKISEAKYTLKKTKTGIEIRSDITYPTDSQGQVTNAYHVGNDGILDDAALRASADKSLIMYTPSKTNDVITVDVLKNNQSVGGRKVPLQSPGDLVIAFTDDPSAFEVLIRNLEAHPHTNSIYTLYVPMKGDKTDRFEPYQLMKKDEARASSKTRRSSSCTTPCASTQAPATSTPTRTAT</sequence>
<dbReference type="RefSeq" id="WP_390234193.1">
    <property type="nucleotide sequence ID" value="NZ_JBHSWI010000001.1"/>
</dbReference>
<feature type="signal peptide" evidence="2">
    <location>
        <begin position="1"/>
        <end position="20"/>
    </location>
</feature>